<sequence length="184" mass="20431">MPVCFDLTAHCIDTFVVNSGGRVTIMKFVLGINTSVLEFRKPVINSPIAWCFIAKSSSKPRILRGAVAGVTKSKLPWFVRWRSPPATGVWCTRLPPRTLLSKHISHVEPTTAGEEWCSSEITNHILHVPYEVERQVGESSGPPVEKEQRHEALGDTVGDMVLSRQIAALKTEVIRRHAIRVLGT</sequence>
<keyword evidence="2" id="KW-1185">Reference proteome</keyword>
<dbReference type="Proteomes" id="UP000299102">
    <property type="component" value="Unassembled WGS sequence"/>
</dbReference>
<gene>
    <name evidence="1" type="ORF">EVAR_47915_1</name>
</gene>
<comment type="caution">
    <text evidence="1">The sequence shown here is derived from an EMBL/GenBank/DDBJ whole genome shotgun (WGS) entry which is preliminary data.</text>
</comment>
<evidence type="ECO:0000313" key="2">
    <source>
        <dbReference type="Proteomes" id="UP000299102"/>
    </source>
</evidence>
<dbReference type="AlphaFoldDB" id="A0A4C1Y6R8"/>
<organism evidence="1 2">
    <name type="scientific">Eumeta variegata</name>
    <name type="common">Bagworm moth</name>
    <name type="synonym">Eumeta japonica</name>
    <dbReference type="NCBI Taxonomy" id="151549"/>
    <lineage>
        <taxon>Eukaryota</taxon>
        <taxon>Metazoa</taxon>
        <taxon>Ecdysozoa</taxon>
        <taxon>Arthropoda</taxon>
        <taxon>Hexapoda</taxon>
        <taxon>Insecta</taxon>
        <taxon>Pterygota</taxon>
        <taxon>Neoptera</taxon>
        <taxon>Endopterygota</taxon>
        <taxon>Lepidoptera</taxon>
        <taxon>Glossata</taxon>
        <taxon>Ditrysia</taxon>
        <taxon>Tineoidea</taxon>
        <taxon>Psychidae</taxon>
        <taxon>Oiketicinae</taxon>
        <taxon>Eumeta</taxon>
    </lineage>
</organism>
<dbReference type="EMBL" id="BGZK01001078">
    <property type="protein sequence ID" value="GBP70532.1"/>
    <property type="molecule type" value="Genomic_DNA"/>
</dbReference>
<dbReference type="OrthoDB" id="1470350at2759"/>
<evidence type="ECO:0000313" key="1">
    <source>
        <dbReference type="EMBL" id="GBP70532.1"/>
    </source>
</evidence>
<name>A0A4C1Y6R8_EUMVA</name>
<accession>A0A4C1Y6R8</accession>
<proteinExistence type="predicted"/>
<protein>
    <submittedName>
        <fullName evidence="1">Uncharacterized protein</fullName>
    </submittedName>
</protein>
<reference evidence="1 2" key="1">
    <citation type="journal article" date="2019" name="Commun. Biol.">
        <title>The bagworm genome reveals a unique fibroin gene that provides high tensile strength.</title>
        <authorList>
            <person name="Kono N."/>
            <person name="Nakamura H."/>
            <person name="Ohtoshi R."/>
            <person name="Tomita M."/>
            <person name="Numata K."/>
            <person name="Arakawa K."/>
        </authorList>
    </citation>
    <scope>NUCLEOTIDE SEQUENCE [LARGE SCALE GENOMIC DNA]</scope>
</reference>